<keyword evidence="7" id="KW-1185">Reference proteome</keyword>
<evidence type="ECO:0000313" key="6">
    <source>
        <dbReference type="EMBL" id="PKR87042.1"/>
    </source>
</evidence>
<accession>A0A2N3LQW0</accession>
<dbReference type="Pfam" id="PF13249">
    <property type="entry name" value="SQHop_cyclase_N"/>
    <property type="match status" value="1"/>
</dbReference>
<dbReference type="AlphaFoldDB" id="A0A2N3LQW0"/>
<dbReference type="EMBL" id="PIQO01000001">
    <property type="protein sequence ID" value="PKR87042.1"/>
    <property type="molecule type" value="Genomic_DNA"/>
</dbReference>
<evidence type="ECO:0000256" key="2">
    <source>
        <dbReference type="ARBA" id="ARBA00009755"/>
    </source>
</evidence>
<sequence>MALKKQVLEEMNRLIEKLRTDQLPDGSWDYPFETGIKTDAYMIILLRMLELEEEDLIRGLVKRILSKQAQDGSWKLFHDEKTGNLTTTIEAIYALRYSGYVSNEESQMMAAKGFILKHGGLEKSQMFTQILLAIGGQMDWPSSFPIPVEAVLLPNQFPINFYDISVFGRANIAPILILSDTRYTKITNRSPDLSDLFTDREAGSFTLRQTRDLRSLLDYIKKGIDSLVGIQEDIHEKAINKLEMYMLNRIEADGTFYSYFSATFLMIFALMARGKTKEDKIIVNAVNGLKSMICEIDNLPHCQYTTANVWNTTLISYALQEAGVSKNANTIQKANQYLLSRQHYKYGDWVIHNKHAKPGGWGFSNINTLNPDVDDTTAALRAIRRQSIQNHHFRPIWDRGVEWVLSMQNDDGGWPAFERNIDNPLLTILPGGEDLLLDESSADLTGRTIEFFGKHTNLNKRYPPIKKGIKWLWKHQEEDGSWNSRWGICYIYGTWAALTGMRAAGVEAEHPSIHKAISWLNKIQNDDGGWGESCNSDIEEEYVPLGFSTITHTAWAVDALIAVSDKITPQIQKGINFLCHNADINNWRTTYPMGQGAAGLFYIHYHSYNYIWPLLTYSHFIHKFYKEY</sequence>
<dbReference type="GO" id="GO:0005811">
    <property type="term" value="C:lipid droplet"/>
    <property type="evidence" value="ECO:0007669"/>
    <property type="project" value="InterPro"/>
</dbReference>
<reference evidence="6 7" key="1">
    <citation type="submission" date="2017-11" db="EMBL/GenBank/DDBJ databases">
        <title>Bacillus camelliae sp. nov., isolated from pu'er tea.</title>
        <authorList>
            <person name="Niu L."/>
        </authorList>
    </citation>
    <scope>NUCLEOTIDE SEQUENCE [LARGE SCALE GENOMIC DNA]</scope>
    <source>
        <strain evidence="6 7">7578-1</strain>
    </source>
</reference>
<evidence type="ECO:0000259" key="4">
    <source>
        <dbReference type="Pfam" id="PF13243"/>
    </source>
</evidence>
<dbReference type="NCBIfam" id="TIGR01787">
    <property type="entry name" value="squalene_cyclas"/>
    <property type="match status" value="1"/>
</dbReference>
<dbReference type="InterPro" id="IPR018333">
    <property type="entry name" value="Squalene_cyclase"/>
</dbReference>
<comment type="pathway">
    <text evidence="1">Secondary metabolite biosynthesis; hopanoid biosynthesis.</text>
</comment>
<dbReference type="InterPro" id="IPR032696">
    <property type="entry name" value="SQ_cyclase_C"/>
</dbReference>
<evidence type="ECO:0000259" key="5">
    <source>
        <dbReference type="Pfam" id="PF13249"/>
    </source>
</evidence>
<organism evidence="6 7">
    <name type="scientific">Heyndrickxia camelliae</name>
    <dbReference type="NCBI Taxonomy" id="1707093"/>
    <lineage>
        <taxon>Bacteria</taxon>
        <taxon>Bacillati</taxon>
        <taxon>Bacillota</taxon>
        <taxon>Bacilli</taxon>
        <taxon>Bacillales</taxon>
        <taxon>Bacillaceae</taxon>
        <taxon>Heyndrickxia</taxon>
    </lineage>
</organism>
<gene>
    <name evidence="6" type="ORF">CWO92_03015</name>
</gene>
<protein>
    <submittedName>
        <fullName evidence="6">Squalene--hopene cyclase</fullName>
    </submittedName>
</protein>
<dbReference type="GO" id="GO:0016866">
    <property type="term" value="F:intramolecular transferase activity"/>
    <property type="evidence" value="ECO:0007669"/>
    <property type="project" value="InterPro"/>
</dbReference>
<proteinExistence type="inferred from homology"/>
<evidence type="ECO:0000256" key="1">
    <source>
        <dbReference type="ARBA" id="ARBA00004999"/>
    </source>
</evidence>
<dbReference type="Proteomes" id="UP000233440">
    <property type="component" value="Unassembled WGS sequence"/>
</dbReference>
<evidence type="ECO:0000256" key="3">
    <source>
        <dbReference type="ARBA" id="ARBA00022737"/>
    </source>
</evidence>
<dbReference type="GO" id="GO:0016104">
    <property type="term" value="P:triterpenoid biosynthetic process"/>
    <property type="evidence" value="ECO:0007669"/>
    <property type="project" value="InterPro"/>
</dbReference>
<dbReference type="UniPathway" id="UPA00337"/>
<comment type="caution">
    <text evidence="6">The sequence shown here is derived from an EMBL/GenBank/DDBJ whole genome shotgun (WGS) entry which is preliminary data.</text>
</comment>
<dbReference type="PANTHER" id="PTHR11764">
    <property type="entry name" value="TERPENE CYCLASE/MUTASE FAMILY MEMBER"/>
    <property type="match status" value="1"/>
</dbReference>
<feature type="domain" description="Squalene cyclase N-terminal" evidence="5">
    <location>
        <begin position="13"/>
        <end position="295"/>
    </location>
</feature>
<dbReference type="OrthoDB" id="9758578at2"/>
<feature type="domain" description="Squalene cyclase C-terminal" evidence="4">
    <location>
        <begin position="308"/>
        <end position="619"/>
    </location>
</feature>
<dbReference type="SUPFAM" id="SSF48239">
    <property type="entry name" value="Terpenoid cyclases/Protein prenyltransferases"/>
    <property type="match status" value="2"/>
</dbReference>
<dbReference type="SFLD" id="SFLDG01016">
    <property type="entry name" value="Prenyltransferase_Like_2"/>
    <property type="match status" value="1"/>
</dbReference>
<dbReference type="Pfam" id="PF13243">
    <property type="entry name" value="SQHop_cyclase_C"/>
    <property type="match status" value="1"/>
</dbReference>
<dbReference type="RefSeq" id="WP_101352689.1">
    <property type="nucleotide sequence ID" value="NZ_PIQO01000001.1"/>
</dbReference>
<comment type="similarity">
    <text evidence="2">Belongs to the terpene cyclase/mutase family.</text>
</comment>
<name>A0A2N3LQW0_9BACI</name>
<dbReference type="PANTHER" id="PTHR11764:SF20">
    <property type="entry name" value="LANOSTEROL SYNTHASE"/>
    <property type="match status" value="1"/>
</dbReference>
<dbReference type="InterPro" id="IPR008930">
    <property type="entry name" value="Terpenoid_cyclase/PrenylTrfase"/>
</dbReference>
<dbReference type="Gene3D" id="1.50.10.20">
    <property type="match status" value="2"/>
</dbReference>
<dbReference type="InterPro" id="IPR032697">
    <property type="entry name" value="SQ_cyclase_N"/>
</dbReference>
<evidence type="ECO:0000313" key="7">
    <source>
        <dbReference type="Proteomes" id="UP000233440"/>
    </source>
</evidence>
<keyword evidence="3" id="KW-0677">Repeat</keyword>